<organism evidence="2">
    <name type="scientific">Rhizobium leguminosarum</name>
    <dbReference type="NCBI Taxonomy" id="384"/>
    <lineage>
        <taxon>Bacteria</taxon>
        <taxon>Pseudomonadati</taxon>
        <taxon>Pseudomonadota</taxon>
        <taxon>Alphaproteobacteria</taxon>
        <taxon>Hyphomicrobiales</taxon>
        <taxon>Rhizobiaceae</taxon>
        <taxon>Rhizobium/Agrobacterium group</taxon>
        <taxon>Rhizobium</taxon>
    </lineage>
</organism>
<dbReference type="AlphaFoldDB" id="A0A154IM88"/>
<dbReference type="PANTHER" id="PTHR24567:SF68">
    <property type="entry name" value="DNA-BINDING TRANSCRIPTIONAL DUAL REGULATOR CRP"/>
    <property type="match status" value="1"/>
</dbReference>
<dbReference type="PROSITE" id="PS50042">
    <property type="entry name" value="CNMP_BINDING_3"/>
    <property type="match status" value="1"/>
</dbReference>
<dbReference type="SUPFAM" id="SSF51206">
    <property type="entry name" value="cAMP-binding domain-like"/>
    <property type="match status" value="1"/>
</dbReference>
<dbReference type="RefSeq" id="WP_017995456.1">
    <property type="nucleotide sequence ID" value="NZ_CP171844.1"/>
</dbReference>
<evidence type="ECO:0000313" key="2">
    <source>
        <dbReference type="EMBL" id="KZB01704.1"/>
    </source>
</evidence>
<gene>
    <name evidence="2" type="ORF">A4A59_02175</name>
    <name evidence="3" type="ORF">ELI19_20685</name>
</gene>
<dbReference type="CDD" id="cd00038">
    <property type="entry name" value="CAP_ED"/>
    <property type="match status" value="1"/>
</dbReference>
<comment type="caution">
    <text evidence="2">The sequence shown here is derived from an EMBL/GenBank/DDBJ whole genome shotgun (WGS) entry which is preliminary data.</text>
</comment>
<sequence>MALTDDIHMLAQLPLFKDMNEDQLRLIAFGADRRMIAAGQMLFRQGSPAESAYVILSGSLELSATSSDGMQRTEGIAGPGTLVSELALVTLVERKFTAVAREDTSIIRITRALFHRLIEEYPDAARLIENRIRDNLAELAAKAASQFYRFN</sequence>
<dbReference type="InterPro" id="IPR018490">
    <property type="entry name" value="cNMP-bd_dom_sf"/>
</dbReference>
<dbReference type="GO" id="GO:0005829">
    <property type="term" value="C:cytosol"/>
    <property type="evidence" value="ECO:0007669"/>
    <property type="project" value="TreeGrafter"/>
</dbReference>
<dbReference type="InterPro" id="IPR050397">
    <property type="entry name" value="Env_Response_Regulators"/>
</dbReference>
<evidence type="ECO:0000313" key="4">
    <source>
        <dbReference type="Proteomes" id="UP000292036"/>
    </source>
</evidence>
<dbReference type="GeneID" id="303216662"/>
<dbReference type="EMBL" id="LVYU01000079">
    <property type="protein sequence ID" value="KZB01704.1"/>
    <property type="molecule type" value="Genomic_DNA"/>
</dbReference>
<dbReference type="EMBL" id="SIPS01000001">
    <property type="protein sequence ID" value="TAW31774.1"/>
    <property type="molecule type" value="Genomic_DNA"/>
</dbReference>
<feature type="domain" description="Cyclic nucleotide-binding" evidence="1">
    <location>
        <begin position="15"/>
        <end position="118"/>
    </location>
</feature>
<protein>
    <submittedName>
        <fullName evidence="3">Cyclic nucleotide-binding domain-containing protein</fullName>
    </submittedName>
    <submittedName>
        <fullName evidence="2">Protein kinase</fullName>
    </submittedName>
</protein>
<reference evidence="2" key="1">
    <citation type="submission" date="2016-03" db="EMBL/GenBank/DDBJ databases">
        <title>Microsymbionts genomes from the relict species Vavilovia formosa.</title>
        <authorList>
            <person name="Chirak E."/>
            <person name="Kimeklis A."/>
            <person name="Kopat V."/>
            <person name="Andronov E."/>
        </authorList>
    </citation>
    <scope>NUCLEOTIDE SEQUENCE [LARGE SCALE GENOMIC DNA]</scope>
    <source>
        <strain evidence="2">Vaf12</strain>
    </source>
</reference>
<dbReference type="SMART" id="SM00100">
    <property type="entry name" value="cNMP"/>
    <property type="match status" value="1"/>
</dbReference>
<proteinExistence type="predicted"/>
<accession>A0A154IM88</accession>
<name>A0A154IM88_RHILE</name>
<dbReference type="Proteomes" id="UP000292036">
    <property type="component" value="Unassembled WGS sequence"/>
</dbReference>
<evidence type="ECO:0000313" key="3">
    <source>
        <dbReference type="EMBL" id="TAW31774.1"/>
    </source>
</evidence>
<dbReference type="GO" id="GO:0003700">
    <property type="term" value="F:DNA-binding transcription factor activity"/>
    <property type="evidence" value="ECO:0007669"/>
    <property type="project" value="TreeGrafter"/>
</dbReference>
<evidence type="ECO:0000259" key="1">
    <source>
        <dbReference type="PROSITE" id="PS50042"/>
    </source>
</evidence>
<keyword evidence="2" id="KW-0808">Transferase</keyword>
<reference evidence="3 4" key="2">
    <citation type="submission" date="2019-02" db="EMBL/GenBank/DDBJ databases">
        <title>The genomic architecture of introgression among sibling species of bacteria.</title>
        <authorList>
            <person name="Cavassim M.I.A."/>
            <person name="Moeskjaer S."/>
            <person name="Moslemi C."/>
            <person name="Fields B."/>
            <person name="Bachmann A."/>
            <person name="Vilhjalmsson B."/>
            <person name="Schierup M.H."/>
            <person name="Young J.P.W."/>
            <person name="Andersen S.U."/>
        </authorList>
    </citation>
    <scope>NUCLEOTIDE SEQUENCE [LARGE SCALE GENOMIC DNA]</scope>
    <source>
        <strain evidence="3 4">SM151B</strain>
    </source>
</reference>
<dbReference type="PANTHER" id="PTHR24567">
    <property type="entry name" value="CRP FAMILY TRANSCRIPTIONAL REGULATORY PROTEIN"/>
    <property type="match status" value="1"/>
</dbReference>
<keyword evidence="2" id="KW-0418">Kinase</keyword>
<dbReference type="Gene3D" id="2.60.120.10">
    <property type="entry name" value="Jelly Rolls"/>
    <property type="match status" value="1"/>
</dbReference>
<dbReference type="InterPro" id="IPR000595">
    <property type="entry name" value="cNMP-bd_dom"/>
</dbReference>
<dbReference type="GO" id="GO:0016301">
    <property type="term" value="F:kinase activity"/>
    <property type="evidence" value="ECO:0007669"/>
    <property type="project" value="UniProtKB-KW"/>
</dbReference>
<dbReference type="InterPro" id="IPR014710">
    <property type="entry name" value="RmlC-like_jellyroll"/>
</dbReference>
<dbReference type="Pfam" id="PF00027">
    <property type="entry name" value="cNMP_binding"/>
    <property type="match status" value="1"/>
</dbReference>